<dbReference type="EMBL" id="DS268432">
    <property type="protein sequence ID" value="EFO97281.1"/>
    <property type="molecule type" value="Genomic_DNA"/>
</dbReference>
<keyword evidence="4" id="KW-1185">Reference proteome</keyword>
<gene>
    <name evidence="3" type="ORF">CRE_16752</name>
</gene>
<dbReference type="GeneID" id="9809371"/>
<dbReference type="KEGG" id="crq:GCK72_023270"/>
<organism evidence="4">
    <name type="scientific">Caenorhabditis remanei</name>
    <name type="common">Caenorhabditis vulgaris</name>
    <dbReference type="NCBI Taxonomy" id="31234"/>
    <lineage>
        <taxon>Eukaryota</taxon>
        <taxon>Metazoa</taxon>
        <taxon>Ecdysozoa</taxon>
        <taxon>Nematoda</taxon>
        <taxon>Chromadorea</taxon>
        <taxon>Rhabditida</taxon>
        <taxon>Rhabditina</taxon>
        <taxon>Rhabditomorpha</taxon>
        <taxon>Rhabditoidea</taxon>
        <taxon>Rhabditidae</taxon>
        <taxon>Peloderinae</taxon>
        <taxon>Caenorhabditis</taxon>
    </lineage>
</organism>
<evidence type="ECO:0000313" key="3">
    <source>
        <dbReference type="EMBL" id="EFO97281.1"/>
    </source>
</evidence>
<keyword evidence="2" id="KW-0732">Signal</keyword>
<evidence type="ECO:0000256" key="1">
    <source>
        <dbReference type="SAM" id="MobiDB-lite"/>
    </source>
</evidence>
<feature type="chain" id="PRO_5015089618" evidence="2">
    <location>
        <begin position="19"/>
        <end position="351"/>
    </location>
</feature>
<proteinExistence type="predicted"/>
<dbReference type="HOGENOM" id="CLU_792815_0_0_1"/>
<dbReference type="CTD" id="9809371"/>
<name>E3MAU1_CAERE</name>
<dbReference type="RefSeq" id="XP_003106675.2">
    <property type="nucleotide sequence ID" value="XM_003106627.2"/>
</dbReference>
<feature type="compositionally biased region" description="Polar residues" evidence="1">
    <location>
        <begin position="178"/>
        <end position="190"/>
    </location>
</feature>
<feature type="region of interest" description="Disordered" evidence="1">
    <location>
        <begin position="178"/>
        <end position="209"/>
    </location>
</feature>
<sequence length="351" mass="38862">MRFVSAIILSTLALGVLSRRSGPAPKIVSIQINRCPTPAIYKNADEEENVSQSLSSETKLVVQSEFDETLRFEANETGTIQFFVVGRGNFSVNVQTLPSVFADLHGTYNVTERGAVISIPFKVLQGVRETPIKVTLTTKRIEKTTLIYASTKDLEPPRPPSLYTSIIFTPEEMEQVRNETQTTRESTETGAVTPPPSDTKVIESEGASGNVTNSQVTIKDVEFPSVDDVLTGDNSSLSSNTLRLDSITLNRVTANKTDRFVSETNVYFVTIKKFERGQIMFYVSGNGQKQVTVKSITEKKLPAKVMKVADDYAAFSYTDGVGYVEQDEILVKVDNDLGEVLYFYLTMTRVD</sequence>
<dbReference type="AlphaFoldDB" id="E3MAU1"/>
<dbReference type="Proteomes" id="UP000008281">
    <property type="component" value="Unassembled WGS sequence"/>
</dbReference>
<feature type="signal peptide" evidence="2">
    <location>
        <begin position="1"/>
        <end position="18"/>
    </location>
</feature>
<reference evidence="3" key="1">
    <citation type="submission" date="2007-07" db="EMBL/GenBank/DDBJ databases">
        <title>PCAP assembly of the Caenorhabditis remanei genome.</title>
        <authorList>
            <consortium name="The Caenorhabditis remanei Sequencing Consortium"/>
            <person name="Wilson R.K."/>
        </authorList>
    </citation>
    <scope>NUCLEOTIDE SEQUENCE [LARGE SCALE GENOMIC DNA]</scope>
    <source>
        <strain evidence="3">PB4641</strain>
    </source>
</reference>
<dbReference type="OrthoDB" id="5851267at2759"/>
<evidence type="ECO:0000256" key="2">
    <source>
        <dbReference type="SAM" id="SignalP"/>
    </source>
</evidence>
<dbReference type="OMA" id="MDEHIVE"/>
<dbReference type="eggNOG" id="ENOG502TMEZ">
    <property type="taxonomic scope" value="Eukaryota"/>
</dbReference>
<evidence type="ECO:0000313" key="4">
    <source>
        <dbReference type="Proteomes" id="UP000008281"/>
    </source>
</evidence>
<accession>E3MAU1</accession>
<protein>
    <submittedName>
        <fullName evidence="3">Uncharacterized protein</fullName>
    </submittedName>
</protein>